<evidence type="ECO:0000256" key="4">
    <source>
        <dbReference type="ARBA" id="ARBA00022842"/>
    </source>
</evidence>
<evidence type="ECO:0000256" key="11">
    <source>
        <dbReference type="RuleBase" id="RU004253"/>
    </source>
</evidence>
<dbReference type="AlphaFoldDB" id="A0A1Y4T3M4"/>
<feature type="binding site" evidence="9">
    <location>
        <position position="111"/>
    </location>
    <ligand>
        <name>4-amino-2-methyl-5-(diphosphooxymethyl)pyrimidine</name>
        <dbReference type="ChEBI" id="CHEBI:57841"/>
    </ligand>
</feature>
<feature type="binding site" evidence="9">
    <location>
        <position position="73"/>
    </location>
    <ligand>
        <name>Mg(2+)</name>
        <dbReference type="ChEBI" id="CHEBI:18420"/>
    </ligand>
</feature>
<comment type="pathway">
    <text evidence="1 9 11">Cofactor biosynthesis; thiamine diphosphate biosynthesis; thiamine phosphate from 4-amino-2-methyl-5-diphosphomethylpyrimidine and 4-methyl-5-(2-phosphoethyl)-thiazole: step 1/1.</text>
</comment>
<dbReference type="EMBL" id="NFLJ01000003">
    <property type="protein sequence ID" value="OUQ36240.1"/>
    <property type="molecule type" value="Genomic_DNA"/>
</dbReference>
<dbReference type="PANTHER" id="PTHR20857:SF15">
    <property type="entry name" value="THIAMINE-PHOSPHATE SYNTHASE"/>
    <property type="match status" value="1"/>
</dbReference>
<evidence type="ECO:0000313" key="13">
    <source>
        <dbReference type="EMBL" id="OUQ36240.1"/>
    </source>
</evidence>
<gene>
    <name evidence="9" type="primary">thiE</name>
    <name evidence="13" type="ORF">B5E75_01570</name>
</gene>
<dbReference type="Gene3D" id="3.20.20.70">
    <property type="entry name" value="Aldolase class I"/>
    <property type="match status" value="1"/>
</dbReference>
<evidence type="ECO:0000256" key="8">
    <source>
        <dbReference type="ARBA" id="ARBA00047883"/>
    </source>
</evidence>
<keyword evidence="5 9" id="KW-0784">Thiamine biosynthesis</keyword>
<dbReference type="SUPFAM" id="SSF51391">
    <property type="entry name" value="Thiamin phosphate synthase"/>
    <property type="match status" value="1"/>
</dbReference>
<evidence type="ECO:0000256" key="1">
    <source>
        <dbReference type="ARBA" id="ARBA00005165"/>
    </source>
</evidence>
<dbReference type="InterPro" id="IPR034291">
    <property type="entry name" value="TMP_synthase"/>
</dbReference>
<dbReference type="RefSeq" id="WP_087357048.1">
    <property type="nucleotide sequence ID" value="NZ_NFLJ01000003.1"/>
</dbReference>
<feature type="binding site" evidence="9">
    <location>
        <position position="167"/>
    </location>
    <ligand>
        <name>2-[(2R,5Z)-2-carboxy-4-methylthiazol-5(2H)-ylidene]ethyl phosphate</name>
        <dbReference type="ChEBI" id="CHEBI:62899"/>
    </ligand>
</feature>
<dbReference type="InterPro" id="IPR022998">
    <property type="entry name" value="ThiamineP_synth_TenI"/>
</dbReference>
<evidence type="ECO:0000256" key="2">
    <source>
        <dbReference type="ARBA" id="ARBA00022679"/>
    </source>
</evidence>
<dbReference type="PANTHER" id="PTHR20857">
    <property type="entry name" value="THIAMINE-PHOSPHATE PYROPHOSPHORYLASE"/>
    <property type="match status" value="1"/>
</dbReference>
<dbReference type="Pfam" id="PF02581">
    <property type="entry name" value="TMP-TENI"/>
    <property type="match status" value="1"/>
</dbReference>
<dbReference type="FunFam" id="3.20.20.70:FF:000096">
    <property type="entry name" value="Thiamine-phosphate synthase"/>
    <property type="match status" value="1"/>
</dbReference>
<protein>
    <recommendedName>
        <fullName evidence="9">Thiamine-phosphate synthase</fullName>
        <shortName evidence="9">TP synthase</shortName>
        <shortName evidence="9">TPS</shortName>
        <ecNumber evidence="9">2.5.1.3</ecNumber>
    </recommendedName>
    <alternativeName>
        <fullName evidence="9">Thiamine-phosphate pyrophosphorylase</fullName>
        <shortName evidence="9">TMP pyrophosphorylase</shortName>
        <shortName evidence="9">TMP-PPase</shortName>
    </alternativeName>
</protein>
<proteinExistence type="inferred from homology"/>
<organism evidence="13 14">
    <name type="scientific">Massilimicrobiota timonensis</name>
    <dbReference type="NCBI Taxonomy" id="1776392"/>
    <lineage>
        <taxon>Bacteria</taxon>
        <taxon>Bacillati</taxon>
        <taxon>Bacillota</taxon>
        <taxon>Erysipelotrichia</taxon>
        <taxon>Erysipelotrichales</taxon>
        <taxon>Erysipelotrichaceae</taxon>
        <taxon>Massilimicrobiota</taxon>
    </lineage>
</organism>
<evidence type="ECO:0000256" key="9">
    <source>
        <dbReference type="HAMAP-Rule" id="MF_00097"/>
    </source>
</evidence>
<dbReference type="InterPro" id="IPR013785">
    <property type="entry name" value="Aldolase_TIM"/>
</dbReference>
<feature type="binding site" evidence="9">
    <location>
        <position position="72"/>
    </location>
    <ligand>
        <name>4-amino-2-methyl-5-(diphosphooxymethyl)pyrimidine</name>
        <dbReference type="ChEBI" id="CHEBI:57841"/>
    </ligand>
</feature>
<comment type="catalytic activity">
    <reaction evidence="7 9 10">
        <text>2-(2-carboxy-4-methylthiazol-5-yl)ethyl phosphate + 4-amino-2-methyl-5-(diphosphooxymethyl)pyrimidine + 2 H(+) = thiamine phosphate + CO2 + diphosphate</text>
        <dbReference type="Rhea" id="RHEA:47848"/>
        <dbReference type="ChEBI" id="CHEBI:15378"/>
        <dbReference type="ChEBI" id="CHEBI:16526"/>
        <dbReference type="ChEBI" id="CHEBI:33019"/>
        <dbReference type="ChEBI" id="CHEBI:37575"/>
        <dbReference type="ChEBI" id="CHEBI:57841"/>
        <dbReference type="ChEBI" id="CHEBI:62890"/>
        <dbReference type="EC" id="2.5.1.3"/>
    </reaction>
</comment>
<evidence type="ECO:0000256" key="7">
    <source>
        <dbReference type="ARBA" id="ARBA00047851"/>
    </source>
</evidence>
<dbReference type="GO" id="GO:0005737">
    <property type="term" value="C:cytoplasm"/>
    <property type="evidence" value="ECO:0007669"/>
    <property type="project" value="TreeGrafter"/>
</dbReference>
<evidence type="ECO:0000256" key="5">
    <source>
        <dbReference type="ARBA" id="ARBA00022977"/>
    </source>
</evidence>
<comment type="catalytic activity">
    <reaction evidence="8 9 10">
        <text>2-[(2R,5Z)-2-carboxy-4-methylthiazol-5(2H)-ylidene]ethyl phosphate + 4-amino-2-methyl-5-(diphosphooxymethyl)pyrimidine + 2 H(+) = thiamine phosphate + CO2 + diphosphate</text>
        <dbReference type="Rhea" id="RHEA:47844"/>
        <dbReference type="ChEBI" id="CHEBI:15378"/>
        <dbReference type="ChEBI" id="CHEBI:16526"/>
        <dbReference type="ChEBI" id="CHEBI:33019"/>
        <dbReference type="ChEBI" id="CHEBI:37575"/>
        <dbReference type="ChEBI" id="CHEBI:57841"/>
        <dbReference type="ChEBI" id="CHEBI:62899"/>
        <dbReference type="EC" id="2.5.1.3"/>
    </reaction>
</comment>
<dbReference type="CDD" id="cd00564">
    <property type="entry name" value="TMP_TenI"/>
    <property type="match status" value="1"/>
</dbReference>
<keyword evidence="2 9" id="KW-0808">Transferase</keyword>
<dbReference type="UniPathway" id="UPA00060">
    <property type="reaction ID" value="UER00141"/>
</dbReference>
<feature type="binding site" evidence="9">
    <location>
        <begin position="187"/>
        <end position="188"/>
    </location>
    <ligand>
        <name>2-[(2R,5Z)-2-carboxy-4-methylthiazol-5(2H)-ylidene]ethyl phosphate</name>
        <dbReference type="ChEBI" id="CHEBI:62899"/>
    </ligand>
</feature>
<reference evidence="13 14" key="1">
    <citation type="journal article" date="2018" name="BMC Genomics">
        <title>Whole genome sequencing and function prediction of 133 gut anaerobes isolated from chicken caecum in pure cultures.</title>
        <authorList>
            <person name="Medvecky M."/>
            <person name="Cejkova D."/>
            <person name="Polansky O."/>
            <person name="Karasova D."/>
            <person name="Kubasova T."/>
            <person name="Cizek A."/>
            <person name="Rychlik I."/>
        </authorList>
    </citation>
    <scope>NUCLEOTIDE SEQUENCE [LARGE SCALE GENOMIC DNA]</scope>
    <source>
        <strain evidence="13 14">An13</strain>
    </source>
</reference>
<accession>A0A1Y4T3M4</accession>
<dbReference type="HAMAP" id="MF_00097">
    <property type="entry name" value="TMP_synthase"/>
    <property type="match status" value="1"/>
</dbReference>
<evidence type="ECO:0000313" key="14">
    <source>
        <dbReference type="Proteomes" id="UP000195305"/>
    </source>
</evidence>
<keyword evidence="14" id="KW-1185">Reference proteome</keyword>
<dbReference type="EC" id="2.5.1.3" evidence="9"/>
<name>A0A1Y4T3M4_9FIRM</name>
<dbReference type="GO" id="GO:0000287">
    <property type="term" value="F:magnesium ion binding"/>
    <property type="evidence" value="ECO:0007669"/>
    <property type="project" value="UniProtKB-UniRule"/>
</dbReference>
<sequence>MKKDVKKAMPLYLVTDRRWLKESLIQTVEKAIQGGVTCVQLREKHLDQKYFVESARQLLSLCHQHHIPLIINDDVDVMITVQADGVHVGQNDMDAKKVREMIGPDKILGVSVRTVEQALKAQQDGADYLGVGSIFVTHTKDDAKKVEIQTLKDICQAVDIPVIAIGGIGQNNLLQLKGTGIDGVAVVSAIMAQDDVFKAAQNLKGKVKEDIL</sequence>
<evidence type="ECO:0000256" key="6">
    <source>
        <dbReference type="ARBA" id="ARBA00047334"/>
    </source>
</evidence>
<keyword evidence="3 9" id="KW-0479">Metal-binding</keyword>
<feature type="domain" description="Thiamine phosphate synthase/TenI" evidence="12">
    <location>
        <begin position="11"/>
        <end position="190"/>
    </location>
</feature>
<dbReference type="GO" id="GO:0004789">
    <property type="term" value="F:thiamine-phosphate diphosphorylase activity"/>
    <property type="evidence" value="ECO:0007669"/>
    <property type="project" value="UniProtKB-UniRule"/>
</dbReference>
<feature type="binding site" evidence="9">
    <location>
        <begin position="40"/>
        <end position="44"/>
    </location>
    <ligand>
        <name>4-amino-2-methyl-5-(diphosphooxymethyl)pyrimidine</name>
        <dbReference type="ChEBI" id="CHEBI:57841"/>
    </ligand>
</feature>
<dbReference type="InterPro" id="IPR036206">
    <property type="entry name" value="ThiamineP_synth_sf"/>
</dbReference>
<evidence type="ECO:0000259" key="12">
    <source>
        <dbReference type="Pfam" id="PF02581"/>
    </source>
</evidence>
<feature type="binding site" evidence="9">
    <location>
        <position position="92"/>
    </location>
    <ligand>
        <name>Mg(2+)</name>
        <dbReference type="ChEBI" id="CHEBI:18420"/>
    </ligand>
</feature>
<evidence type="ECO:0000256" key="10">
    <source>
        <dbReference type="RuleBase" id="RU003826"/>
    </source>
</evidence>
<dbReference type="GO" id="GO:0009228">
    <property type="term" value="P:thiamine biosynthetic process"/>
    <property type="evidence" value="ECO:0007669"/>
    <property type="project" value="UniProtKB-KW"/>
</dbReference>
<keyword evidence="4 9" id="KW-0460">Magnesium</keyword>
<dbReference type="GO" id="GO:0009229">
    <property type="term" value="P:thiamine diphosphate biosynthetic process"/>
    <property type="evidence" value="ECO:0007669"/>
    <property type="project" value="UniProtKB-UniRule"/>
</dbReference>
<comment type="similarity">
    <text evidence="9 10">Belongs to the thiamine-phosphate synthase family.</text>
</comment>
<dbReference type="OrthoDB" id="9812206at2"/>
<comment type="caution">
    <text evidence="13">The sequence shown here is derived from an EMBL/GenBank/DDBJ whole genome shotgun (WGS) entry which is preliminary data.</text>
</comment>
<comment type="function">
    <text evidence="9">Condenses 4-methyl-5-(beta-hydroxyethyl)thiazole monophosphate (THZ-P) and 2-methyl-4-amino-5-hydroxymethyl pyrimidine pyrophosphate (HMP-PP) to form thiamine monophosphate (TMP).</text>
</comment>
<comment type="cofactor">
    <cofactor evidence="9">
        <name>Mg(2+)</name>
        <dbReference type="ChEBI" id="CHEBI:18420"/>
    </cofactor>
    <text evidence="9">Binds 1 Mg(2+) ion per subunit.</text>
</comment>
<evidence type="ECO:0000256" key="3">
    <source>
        <dbReference type="ARBA" id="ARBA00022723"/>
    </source>
</evidence>
<feature type="binding site" evidence="9">
    <location>
        <begin position="137"/>
        <end position="139"/>
    </location>
    <ligand>
        <name>2-[(2R,5Z)-2-carboxy-4-methylthiazol-5(2H)-ylidene]ethyl phosphate</name>
        <dbReference type="ChEBI" id="CHEBI:62899"/>
    </ligand>
</feature>
<feature type="binding site" evidence="9">
    <location>
        <position position="140"/>
    </location>
    <ligand>
        <name>4-amino-2-methyl-5-(diphosphooxymethyl)pyrimidine</name>
        <dbReference type="ChEBI" id="CHEBI:57841"/>
    </ligand>
</feature>
<comment type="catalytic activity">
    <reaction evidence="6 9 10">
        <text>4-methyl-5-(2-phosphooxyethyl)-thiazole + 4-amino-2-methyl-5-(diphosphooxymethyl)pyrimidine + H(+) = thiamine phosphate + diphosphate</text>
        <dbReference type="Rhea" id="RHEA:22328"/>
        <dbReference type="ChEBI" id="CHEBI:15378"/>
        <dbReference type="ChEBI" id="CHEBI:33019"/>
        <dbReference type="ChEBI" id="CHEBI:37575"/>
        <dbReference type="ChEBI" id="CHEBI:57841"/>
        <dbReference type="ChEBI" id="CHEBI:58296"/>
        <dbReference type="EC" id="2.5.1.3"/>
    </reaction>
</comment>
<dbReference type="NCBIfam" id="TIGR00693">
    <property type="entry name" value="thiE"/>
    <property type="match status" value="1"/>
</dbReference>
<dbReference type="Proteomes" id="UP000195305">
    <property type="component" value="Unassembled WGS sequence"/>
</dbReference>